<feature type="compositionally biased region" description="Polar residues" evidence="1">
    <location>
        <begin position="157"/>
        <end position="173"/>
    </location>
</feature>
<dbReference type="EMBL" id="BEZZ01000005">
    <property type="protein sequence ID" value="GCC22038.1"/>
    <property type="molecule type" value="Genomic_DNA"/>
</dbReference>
<evidence type="ECO:0000256" key="1">
    <source>
        <dbReference type="SAM" id="MobiDB-lite"/>
    </source>
</evidence>
<reference evidence="2 3" key="1">
    <citation type="journal article" date="2018" name="Nat. Ecol. Evol.">
        <title>Shark genomes provide insights into elasmobranch evolution and the origin of vertebrates.</title>
        <authorList>
            <person name="Hara Y"/>
            <person name="Yamaguchi K"/>
            <person name="Onimaru K"/>
            <person name="Kadota M"/>
            <person name="Koyanagi M"/>
            <person name="Keeley SD"/>
            <person name="Tatsumi K"/>
            <person name="Tanaka K"/>
            <person name="Motone F"/>
            <person name="Kageyama Y"/>
            <person name="Nozu R"/>
            <person name="Adachi N"/>
            <person name="Nishimura O"/>
            <person name="Nakagawa R"/>
            <person name="Tanegashima C"/>
            <person name="Kiyatake I"/>
            <person name="Matsumoto R"/>
            <person name="Murakumo K"/>
            <person name="Nishida K"/>
            <person name="Terakita A"/>
            <person name="Kuratani S"/>
            <person name="Sato K"/>
            <person name="Hyodo S Kuraku.S."/>
        </authorList>
    </citation>
    <scope>NUCLEOTIDE SEQUENCE [LARGE SCALE GENOMIC DNA]</scope>
</reference>
<name>A0A401RV71_CHIPU</name>
<dbReference type="AlphaFoldDB" id="A0A401RV71"/>
<dbReference type="OrthoDB" id="21449at2759"/>
<feature type="region of interest" description="Disordered" evidence="1">
    <location>
        <begin position="157"/>
        <end position="185"/>
    </location>
</feature>
<keyword evidence="3" id="KW-1185">Reference proteome</keyword>
<comment type="caution">
    <text evidence="2">The sequence shown here is derived from an EMBL/GenBank/DDBJ whole genome shotgun (WGS) entry which is preliminary data.</text>
</comment>
<dbReference type="STRING" id="137246.A0A401RV71"/>
<proteinExistence type="predicted"/>
<evidence type="ECO:0000313" key="3">
    <source>
        <dbReference type="Proteomes" id="UP000287033"/>
    </source>
</evidence>
<organism evidence="2 3">
    <name type="scientific">Chiloscyllium punctatum</name>
    <name type="common">Brownbanded bambooshark</name>
    <name type="synonym">Hemiscyllium punctatum</name>
    <dbReference type="NCBI Taxonomy" id="137246"/>
    <lineage>
        <taxon>Eukaryota</taxon>
        <taxon>Metazoa</taxon>
        <taxon>Chordata</taxon>
        <taxon>Craniata</taxon>
        <taxon>Vertebrata</taxon>
        <taxon>Chondrichthyes</taxon>
        <taxon>Elasmobranchii</taxon>
        <taxon>Galeomorphii</taxon>
        <taxon>Galeoidea</taxon>
        <taxon>Orectolobiformes</taxon>
        <taxon>Hemiscylliidae</taxon>
        <taxon>Chiloscyllium</taxon>
    </lineage>
</organism>
<protein>
    <submittedName>
        <fullName evidence="2">Uncharacterized protein</fullName>
    </submittedName>
</protein>
<accession>A0A401RV71</accession>
<sequence>MDGMEELIFFKSDMESGEWLASNSSAPSTSSASSTATASAATKGSLSTGAAGFGSTLSTCGQMFRAAAGDQPFNLSGVSSAFPMVNHAAFGLHTTSSGRSEFGGLGTIGASTALVGHTQLSSFPGTEWWRTTETQTRPGTTFFPSGMLRIPPVFAASTPNHDSNPFHSRSTNKFGRGTQKVVNYP</sequence>
<evidence type="ECO:0000313" key="2">
    <source>
        <dbReference type="EMBL" id="GCC22038.1"/>
    </source>
</evidence>
<gene>
    <name evidence="2" type="ORF">chiPu_0000422</name>
</gene>
<dbReference type="Proteomes" id="UP000287033">
    <property type="component" value="Unassembled WGS sequence"/>
</dbReference>